<evidence type="ECO:0000313" key="2">
    <source>
        <dbReference type="Proteomes" id="UP000018467"/>
    </source>
</evidence>
<dbReference type="SUPFAM" id="SSF53098">
    <property type="entry name" value="Ribonuclease H-like"/>
    <property type="match status" value="1"/>
</dbReference>
<protein>
    <recommendedName>
        <fullName evidence="3">DUF4371 domain-containing protein</fullName>
    </recommendedName>
</protein>
<accession>A0A3B1JNM3</accession>
<dbReference type="GeneTree" id="ENSGT00950000182812"/>
<reference evidence="1" key="3">
    <citation type="submission" date="2025-08" db="UniProtKB">
        <authorList>
            <consortium name="Ensembl"/>
        </authorList>
    </citation>
    <scope>IDENTIFICATION</scope>
</reference>
<dbReference type="Ensembl" id="ENSAMXT00000049756.1">
    <property type="protein sequence ID" value="ENSAMXP00000043913.1"/>
    <property type="gene ID" value="ENSAMXG00000035254.1"/>
</dbReference>
<sequence length="512" mass="57224">MTEPPAKKNKARAFQPSWTEDYGFVYVKDRAVCTLCYDNVVCRTSSIKRHFETKHDKTYKDPAERAEADKGAVARYGKQTSSLKVFVNSQGHVTEASYNLASCIAKHGKPFTDGEYVKEAFLSCAETLFDDLPNKDTIKTRIKDMPTSARTVQRRIDEMAVDVRAQQTKGLTDASVFSLALDESVDVNDIPRLAVMARYCDTTTVREELCCLQPMPDTTRGDNIATVIMQHFVERGVDMRKVFAVTTDGAPSMVGKQKGAVKLIEEKVGHPIMKLHCIIHQENLCAKMSNSDFNDVMATVAKVINFLVKRSALTHRQFRSLLEEMDSEYADLPLHSAVRWLSCGKVLERFVSCIDAIKVFLAEKGQQYPQLEDEKWIVKLFFLADITGHLWLEVRGLEVICTGFSATTPLLRPVTVRILQGFGGCVERSIPLRQTNMTTKLILSWTLGPVPPGLKRKEAVLKCSLFIQSLSFHSLVPVKSSCLSLTLTVSVLPPKAFKAPEIMVVPVGDCFQ</sequence>
<organism evidence="1 2">
    <name type="scientific">Astyanax mexicanus</name>
    <name type="common">Blind cave fish</name>
    <name type="synonym">Astyanax fasciatus mexicanus</name>
    <dbReference type="NCBI Taxonomy" id="7994"/>
    <lineage>
        <taxon>Eukaryota</taxon>
        <taxon>Metazoa</taxon>
        <taxon>Chordata</taxon>
        <taxon>Craniata</taxon>
        <taxon>Vertebrata</taxon>
        <taxon>Euteleostomi</taxon>
        <taxon>Actinopterygii</taxon>
        <taxon>Neopterygii</taxon>
        <taxon>Teleostei</taxon>
        <taxon>Ostariophysi</taxon>
        <taxon>Characiformes</taxon>
        <taxon>Characoidei</taxon>
        <taxon>Acestrorhamphidae</taxon>
        <taxon>Acestrorhamphinae</taxon>
        <taxon>Astyanax</taxon>
    </lineage>
</organism>
<reference evidence="2" key="1">
    <citation type="submission" date="2013-03" db="EMBL/GenBank/DDBJ databases">
        <authorList>
            <person name="Jeffery W."/>
            <person name="Warren W."/>
            <person name="Wilson R.K."/>
        </authorList>
    </citation>
    <scope>NUCLEOTIDE SEQUENCE</scope>
    <source>
        <strain evidence="2">female</strain>
    </source>
</reference>
<name>A0A3B1JNM3_ASTMX</name>
<evidence type="ECO:0000313" key="1">
    <source>
        <dbReference type="Ensembl" id="ENSAMXP00000043913.1"/>
    </source>
</evidence>
<dbReference type="PANTHER" id="PTHR45913">
    <property type="entry name" value="EPM2A-INTERACTING PROTEIN 1"/>
    <property type="match status" value="1"/>
</dbReference>
<reference evidence="2" key="2">
    <citation type="journal article" date="2014" name="Nat. Commun.">
        <title>The cavefish genome reveals candidate genes for eye loss.</title>
        <authorList>
            <person name="McGaugh S.E."/>
            <person name="Gross J.B."/>
            <person name="Aken B."/>
            <person name="Blin M."/>
            <person name="Borowsky R."/>
            <person name="Chalopin D."/>
            <person name="Hinaux H."/>
            <person name="Jeffery W.R."/>
            <person name="Keene A."/>
            <person name="Ma L."/>
            <person name="Minx P."/>
            <person name="Murphy D."/>
            <person name="O'Quin K.E."/>
            <person name="Retaux S."/>
            <person name="Rohner N."/>
            <person name="Searle S.M."/>
            <person name="Stahl B.A."/>
            <person name="Tabin C."/>
            <person name="Volff J.N."/>
            <person name="Yoshizawa M."/>
            <person name="Warren W.C."/>
        </authorList>
    </citation>
    <scope>NUCLEOTIDE SEQUENCE [LARGE SCALE GENOMIC DNA]</scope>
    <source>
        <strain evidence="2">female</strain>
    </source>
</reference>
<dbReference type="InParanoid" id="A0A3B1JNM3"/>
<dbReference type="InterPro" id="IPR012337">
    <property type="entry name" value="RNaseH-like_sf"/>
</dbReference>
<reference evidence="1" key="4">
    <citation type="submission" date="2025-09" db="UniProtKB">
        <authorList>
            <consortium name="Ensembl"/>
        </authorList>
    </citation>
    <scope>IDENTIFICATION</scope>
</reference>
<dbReference type="PANTHER" id="PTHR45913:SF10">
    <property type="entry name" value="DUF4371 DOMAIN-CONTAINING PROTEIN"/>
    <property type="match status" value="1"/>
</dbReference>
<evidence type="ECO:0008006" key="3">
    <source>
        <dbReference type="Google" id="ProtNLM"/>
    </source>
</evidence>
<keyword evidence="2" id="KW-1185">Reference proteome</keyword>
<proteinExistence type="predicted"/>
<dbReference type="AlphaFoldDB" id="A0A3B1JNM3"/>
<dbReference type="Proteomes" id="UP000018467">
    <property type="component" value="Unassembled WGS sequence"/>
</dbReference>